<dbReference type="AlphaFoldDB" id="A0A087LUV1"/>
<evidence type="ECO:0000313" key="2">
    <source>
        <dbReference type="Proteomes" id="UP000028981"/>
    </source>
</evidence>
<evidence type="ECO:0000313" key="1">
    <source>
        <dbReference type="EMBL" id="KFL28404.1"/>
    </source>
</evidence>
<proteinExistence type="predicted"/>
<evidence type="ECO:0008006" key="3">
    <source>
        <dbReference type="Google" id="ProtNLM"/>
    </source>
</evidence>
<organism evidence="1 2">
    <name type="scientific">Devosia riboflavina</name>
    <dbReference type="NCBI Taxonomy" id="46914"/>
    <lineage>
        <taxon>Bacteria</taxon>
        <taxon>Pseudomonadati</taxon>
        <taxon>Pseudomonadota</taxon>
        <taxon>Alphaproteobacteria</taxon>
        <taxon>Hyphomicrobiales</taxon>
        <taxon>Devosiaceae</taxon>
        <taxon>Devosia</taxon>
    </lineage>
</organism>
<comment type="caution">
    <text evidence="1">The sequence shown here is derived from an EMBL/GenBank/DDBJ whole genome shotgun (WGS) entry which is preliminary data.</text>
</comment>
<name>A0A087LUV1_9HYPH</name>
<protein>
    <recommendedName>
        <fullName evidence="3">Peptidase C39 domain-containing protein</fullName>
    </recommendedName>
</protein>
<accession>A0A087LUV1</accession>
<dbReference type="EMBL" id="JQGC01000035">
    <property type="protein sequence ID" value="KFL28404.1"/>
    <property type="molecule type" value="Genomic_DNA"/>
</dbReference>
<dbReference type="Proteomes" id="UP000028981">
    <property type="component" value="Unassembled WGS sequence"/>
</dbReference>
<gene>
    <name evidence="1" type="ORF">JP75_24360</name>
</gene>
<reference evidence="1 2" key="1">
    <citation type="submission" date="2014-08" db="EMBL/GenBank/DDBJ databases">
        <authorList>
            <person name="Hassan Y.I."/>
            <person name="Lepp D."/>
            <person name="Zhou T."/>
        </authorList>
    </citation>
    <scope>NUCLEOTIDE SEQUENCE [LARGE SCALE GENOMIC DNA]</scope>
    <source>
        <strain evidence="1 2">IFO13584</strain>
    </source>
</reference>
<sequence>MLTGQSYDEIAALFDWSGKTHHQTNWSDLRPVLASLGWQLGEIKAVAGWDDIRDLAIVHVMDDHFMLYNGRSGVFYDPWEWEGPQQTSNRVQLSFVTVTPPKD</sequence>
<keyword evidence="2" id="KW-1185">Reference proteome</keyword>